<dbReference type="Proteomes" id="UP000257109">
    <property type="component" value="Unassembled WGS sequence"/>
</dbReference>
<name>A0A371I9A9_MUCPR</name>
<gene>
    <name evidence="1" type="ORF">CR513_03672</name>
</gene>
<keyword evidence="2" id="KW-1185">Reference proteome</keyword>
<comment type="caution">
    <text evidence="1">The sequence shown here is derived from an EMBL/GenBank/DDBJ whole genome shotgun (WGS) entry which is preliminary data.</text>
</comment>
<evidence type="ECO:0000313" key="2">
    <source>
        <dbReference type="Proteomes" id="UP000257109"/>
    </source>
</evidence>
<organism evidence="1 2">
    <name type="scientific">Mucuna pruriens</name>
    <name type="common">Velvet bean</name>
    <name type="synonym">Dolichos pruriens</name>
    <dbReference type="NCBI Taxonomy" id="157652"/>
    <lineage>
        <taxon>Eukaryota</taxon>
        <taxon>Viridiplantae</taxon>
        <taxon>Streptophyta</taxon>
        <taxon>Embryophyta</taxon>
        <taxon>Tracheophyta</taxon>
        <taxon>Spermatophyta</taxon>
        <taxon>Magnoliopsida</taxon>
        <taxon>eudicotyledons</taxon>
        <taxon>Gunneridae</taxon>
        <taxon>Pentapetalae</taxon>
        <taxon>rosids</taxon>
        <taxon>fabids</taxon>
        <taxon>Fabales</taxon>
        <taxon>Fabaceae</taxon>
        <taxon>Papilionoideae</taxon>
        <taxon>50 kb inversion clade</taxon>
        <taxon>NPAAA clade</taxon>
        <taxon>indigoferoid/millettioid clade</taxon>
        <taxon>Phaseoleae</taxon>
        <taxon>Mucuna</taxon>
    </lineage>
</organism>
<feature type="non-terminal residue" evidence="1">
    <location>
        <position position="1"/>
    </location>
</feature>
<accession>A0A371I9A9</accession>
<sequence>MKKKSIEESNENQVTILLEQGNIHSDGYLFKLRDKVMVVIQDTTPYFITYKVTLSFQMLGLCKPNPYRITYDMTTPMPTSYHYH</sequence>
<reference evidence="1" key="1">
    <citation type="submission" date="2018-05" db="EMBL/GenBank/DDBJ databases">
        <title>Draft genome of Mucuna pruriens seed.</title>
        <authorList>
            <person name="Nnadi N.E."/>
            <person name="Vos R."/>
            <person name="Hasami M.H."/>
            <person name="Devisetty U.K."/>
            <person name="Aguiy J.C."/>
        </authorList>
    </citation>
    <scope>NUCLEOTIDE SEQUENCE [LARGE SCALE GENOMIC DNA]</scope>
    <source>
        <strain evidence="1">JCA_2017</strain>
    </source>
</reference>
<evidence type="ECO:0000313" key="1">
    <source>
        <dbReference type="EMBL" id="RDY11630.1"/>
    </source>
</evidence>
<dbReference type="AlphaFoldDB" id="A0A371I9A9"/>
<protein>
    <submittedName>
        <fullName evidence="1">Uncharacterized protein</fullName>
    </submittedName>
</protein>
<proteinExistence type="predicted"/>
<dbReference type="EMBL" id="QJKJ01000606">
    <property type="protein sequence ID" value="RDY11630.1"/>
    <property type="molecule type" value="Genomic_DNA"/>
</dbReference>